<comment type="subcellular location">
    <subcellularLocation>
        <location evidence="1">Membrane</location>
        <topology evidence="1">Multi-pass membrane protein</topology>
    </subcellularLocation>
</comment>
<evidence type="ECO:0000256" key="15">
    <source>
        <dbReference type="NCBIfam" id="TIGR00560"/>
    </source>
</evidence>
<comment type="caution">
    <text evidence="18">The sequence shown here is derived from an EMBL/GenBank/DDBJ whole genome shotgun (WGS) entry which is preliminary data.</text>
</comment>
<evidence type="ECO:0000256" key="4">
    <source>
        <dbReference type="ARBA" id="ARBA00013170"/>
    </source>
</evidence>
<protein>
    <recommendedName>
        <fullName evidence="5 15">CDP-diacylglycerol--glycerol-3-phosphate 3-phosphatidyltransferase</fullName>
        <ecNumber evidence="4 15">2.7.8.5</ecNumber>
    </recommendedName>
</protein>
<evidence type="ECO:0000256" key="11">
    <source>
        <dbReference type="ARBA" id="ARBA00023136"/>
    </source>
</evidence>
<evidence type="ECO:0000256" key="1">
    <source>
        <dbReference type="ARBA" id="ARBA00004141"/>
    </source>
</evidence>
<feature type="transmembrane region" description="Helical" evidence="17">
    <location>
        <begin position="78"/>
        <end position="103"/>
    </location>
</feature>
<comment type="catalytic activity">
    <reaction evidence="14">
        <text>a CDP-1,2-diacyl-sn-glycerol + sn-glycerol 3-phosphate = a 1,2-diacyl-sn-glycero-3-phospho-(1'-sn-glycero-3'-phosphate) + CMP + H(+)</text>
        <dbReference type="Rhea" id="RHEA:12593"/>
        <dbReference type="ChEBI" id="CHEBI:15378"/>
        <dbReference type="ChEBI" id="CHEBI:57597"/>
        <dbReference type="ChEBI" id="CHEBI:58332"/>
        <dbReference type="ChEBI" id="CHEBI:60110"/>
        <dbReference type="ChEBI" id="CHEBI:60377"/>
        <dbReference type="EC" id="2.7.8.5"/>
    </reaction>
</comment>
<keyword evidence="8 17" id="KW-0812">Transmembrane</keyword>
<gene>
    <name evidence="18" type="primary">pgsA</name>
    <name evidence="18" type="ORF">AW10_00805</name>
</gene>
<dbReference type="GO" id="GO:0008444">
    <property type="term" value="F:CDP-diacylglycerol-glycerol-3-phosphate 3-phosphatidyltransferase activity"/>
    <property type="evidence" value="ECO:0007669"/>
    <property type="project" value="UniProtKB-UniRule"/>
</dbReference>
<accession>A0A011PZ13</accession>
<dbReference type="Gene3D" id="1.20.120.1760">
    <property type="match status" value="1"/>
</dbReference>
<evidence type="ECO:0000313" key="18">
    <source>
        <dbReference type="EMBL" id="EXI82120.1"/>
    </source>
</evidence>
<evidence type="ECO:0000256" key="2">
    <source>
        <dbReference type="ARBA" id="ARBA00005042"/>
    </source>
</evidence>
<evidence type="ECO:0000256" key="3">
    <source>
        <dbReference type="ARBA" id="ARBA00010441"/>
    </source>
</evidence>
<dbReference type="InterPro" id="IPR050324">
    <property type="entry name" value="CDP-alcohol_PTase-I"/>
</dbReference>
<evidence type="ECO:0000256" key="7">
    <source>
        <dbReference type="ARBA" id="ARBA00022679"/>
    </source>
</evidence>
<comment type="similarity">
    <text evidence="3 16">Belongs to the CDP-alcohol phosphatidyltransferase class-I family.</text>
</comment>
<evidence type="ECO:0000256" key="10">
    <source>
        <dbReference type="ARBA" id="ARBA00023098"/>
    </source>
</evidence>
<feature type="transmembrane region" description="Helical" evidence="17">
    <location>
        <begin position="6"/>
        <end position="26"/>
    </location>
</feature>
<dbReference type="EMBL" id="JEMX01000013">
    <property type="protein sequence ID" value="EXI82120.1"/>
    <property type="molecule type" value="Genomic_DNA"/>
</dbReference>
<reference evidence="18 19" key="1">
    <citation type="submission" date="2014-02" db="EMBL/GenBank/DDBJ databases">
        <title>Expanding our view of genomic diversity in Candidatus Accumulibacter clades.</title>
        <authorList>
            <person name="Skennerton C.T."/>
            <person name="Barr J.J."/>
            <person name="Slater F.R."/>
            <person name="Bond P.L."/>
            <person name="Tyson G.W."/>
        </authorList>
    </citation>
    <scope>NUCLEOTIDE SEQUENCE [LARGE SCALE GENOMIC DNA]</scope>
    <source>
        <strain evidence="19">BA-92</strain>
    </source>
</reference>
<dbReference type="STRING" id="1454003.AW10_00805"/>
<dbReference type="InterPro" id="IPR043130">
    <property type="entry name" value="CDP-OH_PTrfase_TM_dom"/>
</dbReference>
<keyword evidence="11 17" id="KW-0472">Membrane</keyword>
<dbReference type="GO" id="GO:0016020">
    <property type="term" value="C:membrane"/>
    <property type="evidence" value="ECO:0007669"/>
    <property type="project" value="UniProtKB-SubCell"/>
</dbReference>
<evidence type="ECO:0000256" key="14">
    <source>
        <dbReference type="ARBA" id="ARBA00048586"/>
    </source>
</evidence>
<comment type="pathway">
    <text evidence="2">Phospholipid metabolism; phosphatidylglycerol biosynthesis; phosphatidylglycerol from CDP-diacylglycerol: step 1/2.</text>
</comment>
<dbReference type="Proteomes" id="UP000021816">
    <property type="component" value="Unassembled WGS sequence"/>
</dbReference>
<dbReference type="PROSITE" id="PS00379">
    <property type="entry name" value="CDP_ALCOHOL_P_TRANSF"/>
    <property type="match status" value="1"/>
</dbReference>
<evidence type="ECO:0000256" key="17">
    <source>
        <dbReference type="SAM" id="Phobius"/>
    </source>
</evidence>
<name>A0A011PZ13_9PROT</name>
<dbReference type="AlphaFoldDB" id="A0A011PZ13"/>
<feature type="transmembrane region" description="Helical" evidence="17">
    <location>
        <begin position="124"/>
        <end position="149"/>
    </location>
</feature>
<dbReference type="Pfam" id="PF01066">
    <property type="entry name" value="CDP-OH_P_transf"/>
    <property type="match status" value="1"/>
</dbReference>
<evidence type="ECO:0000256" key="13">
    <source>
        <dbReference type="ARBA" id="ARBA00023264"/>
    </source>
</evidence>
<organism evidence="18 19">
    <name type="scientific">Candidatus Accumulibacter appositus</name>
    <dbReference type="NCBI Taxonomy" id="1454003"/>
    <lineage>
        <taxon>Bacteria</taxon>
        <taxon>Pseudomonadati</taxon>
        <taxon>Pseudomonadota</taxon>
        <taxon>Betaproteobacteria</taxon>
        <taxon>Candidatus Accumulibacter</taxon>
    </lineage>
</organism>
<dbReference type="EC" id="2.7.8.5" evidence="4 15"/>
<evidence type="ECO:0000313" key="19">
    <source>
        <dbReference type="Proteomes" id="UP000021816"/>
    </source>
</evidence>
<keyword evidence="9 17" id="KW-1133">Transmembrane helix</keyword>
<dbReference type="GO" id="GO:0046474">
    <property type="term" value="P:glycerophospholipid biosynthetic process"/>
    <property type="evidence" value="ECO:0007669"/>
    <property type="project" value="TreeGrafter"/>
</dbReference>
<dbReference type="InterPro" id="IPR004570">
    <property type="entry name" value="Phosphatidylglycerol_P_synth"/>
</dbReference>
<keyword evidence="7 16" id="KW-0808">Transferase</keyword>
<dbReference type="PANTHER" id="PTHR14269:SF62">
    <property type="entry name" value="CDP-DIACYLGLYCEROL--GLYCEROL-3-PHOSPHATE 3-PHOSPHATIDYLTRANSFERASE 1, CHLOROPLASTIC"/>
    <property type="match status" value="1"/>
</dbReference>
<dbReference type="PATRIC" id="fig|1454003.3.peg.826"/>
<sequence>MPLNIPILLTWLRIILIPLLIAIYYVPESWVQFVGRDLAATVVFVVAAVTDWLDGYLARRWQQTSAFGAFLDPVADKLMVAAALIVLVQLGRLDAILAAIIIGREITISALREWMAQIGAHRSIAVSMIGKIKTTAQMFAIPFLLYYAPLDGWDVFQAGTWLIYIAAVLTLWSMGYSPCGRWATTCAWPGRT</sequence>
<keyword evidence="6" id="KW-0444">Lipid biosynthesis</keyword>
<dbReference type="InterPro" id="IPR048254">
    <property type="entry name" value="CDP_ALCOHOL_P_TRANSF_CS"/>
</dbReference>
<evidence type="ECO:0000256" key="5">
    <source>
        <dbReference type="ARBA" id="ARBA00014944"/>
    </source>
</evidence>
<dbReference type="PIRSF" id="PIRSF000847">
    <property type="entry name" value="Phos_ph_gly_syn"/>
    <property type="match status" value="1"/>
</dbReference>
<feature type="transmembrane region" description="Helical" evidence="17">
    <location>
        <begin position="155"/>
        <end position="172"/>
    </location>
</feature>
<keyword evidence="12" id="KW-0594">Phospholipid biosynthesis</keyword>
<evidence type="ECO:0000256" key="12">
    <source>
        <dbReference type="ARBA" id="ARBA00023209"/>
    </source>
</evidence>
<keyword evidence="10" id="KW-0443">Lipid metabolism</keyword>
<dbReference type="PANTHER" id="PTHR14269">
    <property type="entry name" value="CDP-DIACYLGLYCEROL--GLYCEROL-3-PHOSPHATE 3-PHOSPHATIDYLTRANSFERASE-RELATED"/>
    <property type="match status" value="1"/>
</dbReference>
<evidence type="ECO:0000256" key="16">
    <source>
        <dbReference type="RuleBase" id="RU003750"/>
    </source>
</evidence>
<dbReference type="NCBIfam" id="TIGR00560">
    <property type="entry name" value="pgsA"/>
    <property type="match status" value="1"/>
</dbReference>
<evidence type="ECO:0000256" key="9">
    <source>
        <dbReference type="ARBA" id="ARBA00022989"/>
    </source>
</evidence>
<evidence type="ECO:0000256" key="8">
    <source>
        <dbReference type="ARBA" id="ARBA00022692"/>
    </source>
</evidence>
<dbReference type="InterPro" id="IPR000462">
    <property type="entry name" value="CDP-OH_P_trans"/>
</dbReference>
<keyword evidence="13" id="KW-1208">Phospholipid metabolism</keyword>
<evidence type="ECO:0000256" key="6">
    <source>
        <dbReference type="ARBA" id="ARBA00022516"/>
    </source>
</evidence>
<proteinExistence type="inferred from homology"/>